<reference evidence="1" key="1">
    <citation type="submission" date="2022-12" db="EMBL/GenBank/DDBJ databases">
        <title>Genome Sequence of Lasiodiplodia mahajangana.</title>
        <authorList>
            <person name="Buettner E."/>
        </authorList>
    </citation>
    <scope>NUCLEOTIDE SEQUENCE</scope>
    <source>
        <strain evidence="1">VT137</strain>
    </source>
</reference>
<sequence length="658" mass="74198">MTDQIWLDIIRDNPIGTGLDPFRSVFNSRCKAKGVVASSPNALDQLDQKDIKSLASNLLITLCIIPTTELLPSGSSRSTLQDNLLTLYSAVFSENFDYDRARPLLVAVITNKPDEEIWNRVYDAIAQSIHLKETPSYNTGSIVNSSESREDMDDILEESLGPMYVDLPRFNEAFFGSIPELEIASQTIFQKCSEGPDPFFRKGWTGWPTDPGEPAVLGWLQTIVEQLVRWARDYRPTPSRGLLAKPSTTLRYSTARRKPDVGIVRYPEALANWSHILIPGEVKSNPKEDRQNKAWFDIGKYVREVFAAQDTRRFVLAFTLCGPMMRLWEFDRLGGIASTQFDINENGLRFVSTILGFLWIEEKDLGFDPTFVAVNGQHCIEIIRDGTPERIVIDEVIRRVPCISSRATTCWKAHPEGDSSTTLVIKDSWQYPEQNMEGELLREITEKNVCNVARHYYHGTVQVDGCDDVQQGIRKGLDITEASNYQSDDSDVRNVSQNSRSSTTERKRSSSQIGAQLSPSKRPRSESPIKNRIHRRIIVRDYGQKIYEASSPVALLTALEGCIQGHESLYKAGILHRDISINNLMINENTNNPSWPSFLIDLDLAIKEQREGASRAKGRMGRAGTRAFMAIGVLLGEQHSFMHDIESFFLGAFLDMHP</sequence>
<protein>
    <submittedName>
        <fullName evidence="1">Uncharacterized protein</fullName>
    </submittedName>
</protein>
<proteinExistence type="predicted"/>
<keyword evidence="2" id="KW-1185">Reference proteome</keyword>
<evidence type="ECO:0000313" key="1">
    <source>
        <dbReference type="EMBL" id="KAJ8130733.1"/>
    </source>
</evidence>
<evidence type="ECO:0000313" key="2">
    <source>
        <dbReference type="Proteomes" id="UP001153332"/>
    </source>
</evidence>
<dbReference type="EMBL" id="JAPUUL010000435">
    <property type="protein sequence ID" value="KAJ8130733.1"/>
    <property type="molecule type" value="Genomic_DNA"/>
</dbReference>
<gene>
    <name evidence="1" type="ORF">O1611_g2895</name>
</gene>
<comment type="caution">
    <text evidence="1">The sequence shown here is derived from an EMBL/GenBank/DDBJ whole genome shotgun (WGS) entry which is preliminary data.</text>
</comment>
<accession>A0ACC2JU72</accession>
<organism evidence="1 2">
    <name type="scientific">Lasiodiplodia mahajangana</name>
    <dbReference type="NCBI Taxonomy" id="1108764"/>
    <lineage>
        <taxon>Eukaryota</taxon>
        <taxon>Fungi</taxon>
        <taxon>Dikarya</taxon>
        <taxon>Ascomycota</taxon>
        <taxon>Pezizomycotina</taxon>
        <taxon>Dothideomycetes</taxon>
        <taxon>Dothideomycetes incertae sedis</taxon>
        <taxon>Botryosphaeriales</taxon>
        <taxon>Botryosphaeriaceae</taxon>
        <taxon>Lasiodiplodia</taxon>
    </lineage>
</organism>
<name>A0ACC2JU72_9PEZI</name>
<dbReference type="Proteomes" id="UP001153332">
    <property type="component" value="Unassembled WGS sequence"/>
</dbReference>